<evidence type="ECO:0000313" key="3">
    <source>
        <dbReference type="Proteomes" id="UP001231915"/>
    </source>
</evidence>
<dbReference type="Proteomes" id="UP001231915">
    <property type="component" value="Unassembled WGS sequence"/>
</dbReference>
<proteinExistence type="predicted"/>
<evidence type="ECO:0000313" key="2">
    <source>
        <dbReference type="EMBL" id="MDK2594126.1"/>
    </source>
</evidence>
<accession>A0ABT7EGF4</accession>
<gene>
    <name evidence="2" type="ORF">QNM18_03450</name>
</gene>
<dbReference type="EMBL" id="JASJUT010000001">
    <property type="protein sequence ID" value="MDK2594126.1"/>
    <property type="molecule type" value="Genomic_DNA"/>
</dbReference>
<protein>
    <submittedName>
        <fullName evidence="2">Uncharacterized protein</fullName>
    </submittedName>
</protein>
<organism evidence="2 3">
    <name type="scientific">Pseudoalteromonas obscura</name>
    <dbReference type="NCBI Taxonomy" id="3048491"/>
    <lineage>
        <taxon>Bacteria</taxon>
        <taxon>Pseudomonadati</taxon>
        <taxon>Pseudomonadota</taxon>
        <taxon>Gammaproteobacteria</taxon>
        <taxon>Alteromonadales</taxon>
        <taxon>Pseudoalteromonadaceae</taxon>
        <taxon>Pseudoalteromonas</taxon>
    </lineage>
</organism>
<feature type="signal peptide" evidence="1">
    <location>
        <begin position="1"/>
        <end position="21"/>
    </location>
</feature>
<comment type="caution">
    <text evidence="2">The sequence shown here is derived from an EMBL/GenBank/DDBJ whole genome shotgun (WGS) entry which is preliminary data.</text>
</comment>
<name>A0ABT7EGF4_9GAMM</name>
<keyword evidence="3" id="KW-1185">Reference proteome</keyword>
<evidence type="ECO:0000256" key="1">
    <source>
        <dbReference type="SAM" id="SignalP"/>
    </source>
</evidence>
<feature type="chain" id="PRO_5045133332" evidence="1">
    <location>
        <begin position="22"/>
        <end position="95"/>
    </location>
</feature>
<reference evidence="2 3" key="1">
    <citation type="submission" date="2023-05" db="EMBL/GenBank/DDBJ databases">
        <title>Pseudoalteromonas ardens sp. nov., Pseudoalteromonas obscura sp. nov., and Pseudoalteromonas umbrosa sp. nov., isolated from the coral Montipora capitata.</title>
        <authorList>
            <person name="Thomas E.M."/>
            <person name="Smith E.M."/>
            <person name="Papke E."/>
            <person name="Shlafstein M.D."/>
            <person name="Oline D.K."/>
            <person name="Videau P."/>
            <person name="Saw J.H."/>
            <person name="Strangman W.K."/>
            <person name="Ushijima B."/>
        </authorList>
    </citation>
    <scope>NUCLEOTIDE SEQUENCE [LARGE SCALE GENOMIC DNA]</scope>
    <source>
        <strain evidence="2 3">P94</strain>
    </source>
</reference>
<keyword evidence="1" id="KW-0732">Signal</keyword>
<sequence>MSFKSLTFAGAIALLSFDSNAAISMAAYEAMAQRDAQAAGRCTSKPTSYTEVKARIDFALGMGLITQRASFWAKAYSYYPVVDTYTRSVLAICRG</sequence>
<dbReference type="RefSeq" id="WP_211009166.1">
    <property type="nucleotide sequence ID" value="NZ_JASJUT010000001.1"/>
</dbReference>